<dbReference type="PANTHER" id="PTHR21143:SF133">
    <property type="entry name" value="GUSTATORY AND PHEROMONE RECEPTOR 32A-RELATED"/>
    <property type="match status" value="1"/>
</dbReference>
<evidence type="ECO:0000256" key="3">
    <source>
        <dbReference type="ARBA" id="ARBA00022692"/>
    </source>
</evidence>
<evidence type="ECO:0000256" key="4">
    <source>
        <dbReference type="ARBA" id="ARBA00022989"/>
    </source>
</evidence>
<keyword evidence="4 8" id="KW-1133">Transmembrane helix</keyword>
<feature type="transmembrane region" description="Helical" evidence="8">
    <location>
        <begin position="30"/>
        <end position="55"/>
    </location>
</feature>
<accession>A0A336KI55</accession>
<feature type="transmembrane region" description="Helical" evidence="8">
    <location>
        <begin position="124"/>
        <end position="143"/>
    </location>
</feature>
<keyword evidence="5 8" id="KW-0472">Membrane</keyword>
<feature type="transmembrane region" description="Helical" evidence="8">
    <location>
        <begin position="67"/>
        <end position="88"/>
    </location>
</feature>
<dbReference type="GO" id="GO:0007635">
    <property type="term" value="P:chemosensory behavior"/>
    <property type="evidence" value="ECO:0007669"/>
    <property type="project" value="TreeGrafter"/>
</dbReference>
<dbReference type="GO" id="GO:0050909">
    <property type="term" value="P:sensory perception of taste"/>
    <property type="evidence" value="ECO:0007669"/>
    <property type="project" value="InterPro"/>
</dbReference>
<dbReference type="InterPro" id="IPR013604">
    <property type="entry name" value="7TM_chemorcpt"/>
</dbReference>
<dbReference type="EMBL" id="UFQS01000397">
    <property type="protein sequence ID" value="SSX03622.1"/>
    <property type="molecule type" value="Genomic_DNA"/>
</dbReference>
<evidence type="ECO:0000313" key="9">
    <source>
        <dbReference type="EMBL" id="SSX03622.1"/>
    </source>
</evidence>
<dbReference type="Pfam" id="PF08395">
    <property type="entry name" value="7tm_7"/>
    <property type="match status" value="1"/>
</dbReference>
<protein>
    <recommendedName>
        <fullName evidence="8">Gustatory receptor</fullName>
    </recommendedName>
</protein>
<dbReference type="AlphaFoldDB" id="A0A336KI55"/>
<reference evidence="10" key="2">
    <citation type="submission" date="2018-07" db="EMBL/GenBank/DDBJ databases">
        <authorList>
            <person name="Quirk P.G."/>
            <person name="Krulwich T.A."/>
        </authorList>
    </citation>
    <scope>NUCLEOTIDE SEQUENCE</scope>
</reference>
<dbReference type="GO" id="GO:0030425">
    <property type="term" value="C:dendrite"/>
    <property type="evidence" value="ECO:0007669"/>
    <property type="project" value="TreeGrafter"/>
</dbReference>
<keyword evidence="2 8" id="KW-1003">Cell membrane</keyword>
<feature type="transmembrane region" description="Helical" evidence="8">
    <location>
        <begin position="6"/>
        <end position="23"/>
    </location>
</feature>
<dbReference type="EMBL" id="UFQT01000397">
    <property type="protein sequence ID" value="SSX23987.1"/>
    <property type="molecule type" value="Genomic_DNA"/>
</dbReference>
<reference evidence="9" key="1">
    <citation type="submission" date="2018-04" db="EMBL/GenBank/DDBJ databases">
        <authorList>
            <person name="Go L.Y."/>
            <person name="Mitchell J.A."/>
        </authorList>
    </citation>
    <scope>NUCLEOTIDE SEQUENCE</scope>
    <source>
        <tissue evidence="9">Whole organism</tissue>
    </source>
</reference>
<dbReference type="GO" id="GO:0008049">
    <property type="term" value="P:male courtship behavior"/>
    <property type="evidence" value="ECO:0007669"/>
    <property type="project" value="TreeGrafter"/>
</dbReference>
<feature type="transmembrane region" description="Helical" evidence="8">
    <location>
        <begin position="149"/>
        <end position="169"/>
    </location>
</feature>
<evidence type="ECO:0000256" key="7">
    <source>
        <dbReference type="ARBA" id="ARBA00023224"/>
    </source>
</evidence>
<dbReference type="PANTHER" id="PTHR21143">
    <property type="entry name" value="INVERTEBRATE GUSTATORY RECEPTOR"/>
    <property type="match status" value="1"/>
</dbReference>
<keyword evidence="6 8" id="KW-0675">Receptor</keyword>
<dbReference type="OMA" id="INIVCQI"/>
<feature type="transmembrane region" description="Helical" evidence="8">
    <location>
        <begin position="229"/>
        <end position="247"/>
    </location>
</feature>
<dbReference type="GO" id="GO:0007165">
    <property type="term" value="P:signal transduction"/>
    <property type="evidence" value="ECO:0007669"/>
    <property type="project" value="UniProtKB-KW"/>
</dbReference>
<dbReference type="VEuPathDB" id="VectorBase:CSON009884"/>
<keyword evidence="7 8" id="KW-0807">Transducer</keyword>
<feature type="transmembrane region" description="Helical" evidence="8">
    <location>
        <begin position="259"/>
        <end position="280"/>
    </location>
</feature>
<proteinExistence type="inferred from homology"/>
<evidence type="ECO:0000313" key="10">
    <source>
        <dbReference type="EMBL" id="SSX23987.1"/>
    </source>
</evidence>
<evidence type="ECO:0000256" key="5">
    <source>
        <dbReference type="ARBA" id="ARBA00023136"/>
    </source>
</evidence>
<evidence type="ECO:0000256" key="8">
    <source>
        <dbReference type="RuleBase" id="RU363108"/>
    </source>
</evidence>
<dbReference type="GO" id="GO:0030424">
    <property type="term" value="C:axon"/>
    <property type="evidence" value="ECO:0007669"/>
    <property type="project" value="TreeGrafter"/>
</dbReference>
<dbReference type="GO" id="GO:0005886">
    <property type="term" value="C:plasma membrane"/>
    <property type="evidence" value="ECO:0007669"/>
    <property type="project" value="UniProtKB-SubCell"/>
</dbReference>
<organism evidence="9">
    <name type="scientific">Culicoides sonorensis</name>
    <name type="common">Biting midge</name>
    <dbReference type="NCBI Taxonomy" id="179676"/>
    <lineage>
        <taxon>Eukaryota</taxon>
        <taxon>Metazoa</taxon>
        <taxon>Ecdysozoa</taxon>
        <taxon>Arthropoda</taxon>
        <taxon>Hexapoda</taxon>
        <taxon>Insecta</taxon>
        <taxon>Pterygota</taxon>
        <taxon>Neoptera</taxon>
        <taxon>Endopterygota</taxon>
        <taxon>Diptera</taxon>
        <taxon>Nematocera</taxon>
        <taxon>Chironomoidea</taxon>
        <taxon>Ceratopogonidae</taxon>
        <taxon>Ceratopogoninae</taxon>
        <taxon>Culicoides</taxon>
        <taxon>Monoculicoides</taxon>
    </lineage>
</organism>
<evidence type="ECO:0000256" key="1">
    <source>
        <dbReference type="ARBA" id="ARBA00004651"/>
    </source>
</evidence>
<name>A0A336KI55_CULSO</name>
<comment type="function">
    <text evidence="8">Gustatory receptor which mediates acceptance or avoidance behavior, depending on its substrates.</text>
</comment>
<sequence length="386" mass="45186">MIPIHIIISKFAFGILRVMGYLLHSPNRSIAVFSFTMNALHFAFTSILMCVPLFLEIQYNILDNNDFWSYIGISIHISCCCTILVCLAETFRNRDKHPIFIEKLAELNDNCRKSEIFERKLYKVIWKYLIITIIAVILAFHVMKLKYEIAPILAFFFVYSFSMMITRNFQFTVAIDLLKIHLEVLNMKLEKQEKYHKNEWNIEEILLEVKKTYEKIHDATTMINRYRGLSALFISTLYSVMIVGITYCRLVNFLKNVQIISNAEFILNLSTMLIVLLTTVNSCQAVSEEVNDLLMNIHKLGNKNLSLIQHISTQIHQNPIKFTAMGFYDINYRTLSSLLANSIMYIMILVQFDQTPKQDQMTVVDRRQNWIKFFDTIKNSTILNFI</sequence>
<comment type="subcellular location">
    <subcellularLocation>
        <location evidence="1 8">Cell membrane</location>
        <topology evidence="1 8">Multi-pass membrane protein</topology>
    </subcellularLocation>
</comment>
<evidence type="ECO:0000256" key="2">
    <source>
        <dbReference type="ARBA" id="ARBA00022475"/>
    </source>
</evidence>
<comment type="similarity">
    <text evidence="8">Belongs to the insect chemoreceptor superfamily. Gustatory receptor (GR) family.</text>
</comment>
<evidence type="ECO:0000256" key="6">
    <source>
        <dbReference type="ARBA" id="ARBA00023170"/>
    </source>
</evidence>
<gene>
    <name evidence="9" type="primary">CSON009884</name>
</gene>
<dbReference type="GO" id="GO:0043025">
    <property type="term" value="C:neuronal cell body"/>
    <property type="evidence" value="ECO:0007669"/>
    <property type="project" value="TreeGrafter"/>
</dbReference>
<keyword evidence="3 8" id="KW-0812">Transmembrane</keyword>